<evidence type="ECO:0000313" key="3">
    <source>
        <dbReference type="Proteomes" id="UP000600171"/>
    </source>
</evidence>
<proteinExistence type="predicted"/>
<dbReference type="RefSeq" id="WP_188360280.1">
    <property type="nucleotide sequence ID" value="NZ_BMDC01000004.1"/>
</dbReference>
<evidence type="ECO:0000259" key="1">
    <source>
        <dbReference type="PROSITE" id="PS50943"/>
    </source>
</evidence>
<protein>
    <submittedName>
        <fullName evidence="2">Transcriptional regulator</fullName>
    </submittedName>
</protein>
<sequence length="100" mass="11604">MKTLEDLKRQRPVNREKINAIKEQLYAEVRAHQLKEIRKAQQKTQVELAESLHVSQNRISRLEKGDINRAQVETIRKYVESLGGTLNIEAQFGDTTYKIA</sequence>
<accession>A0A917IX92</accession>
<comment type="caution">
    <text evidence="2">The sequence shown here is derived from an EMBL/GenBank/DDBJ whole genome shotgun (WGS) entry which is preliminary data.</text>
</comment>
<keyword evidence="3" id="KW-1185">Reference proteome</keyword>
<dbReference type="SMART" id="SM00530">
    <property type="entry name" value="HTH_XRE"/>
    <property type="match status" value="1"/>
</dbReference>
<reference evidence="2 3" key="1">
    <citation type="journal article" date="2014" name="Int. J. Syst. Evol. Microbiol.">
        <title>Complete genome sequence of Corynebacterium casei LMG S-19264T (=DSM 44701T), isolated from a smear-ripened cheese.</title>
        <authorList>
            <consortium name="US DOE Joint Genome Institute (JGI-PGF)"/>
            <person name="Walter F."/>
            <person name="Albersmeier A."/>
            <person name="Kalinowski J."/>
            <person name="Ruckert C."/>
        </authorList>
    </citation>
    <scope>NUCLEOTIDE SEQUENCE [LARGE SCALE GENOMIC DNA]</scope>
    <source>
        <strain evidence="2 3">CCM 8669</strain>
    </source>
</reference>
<gene>
    <name evidence="2" type="ORF">GCM10007359_20490</name>
</gene>
<dbReference type="EMBL" id="BMDC01000004">
    <property type="protein sequence ID" value="GGH66378.1"/>
    <property type="molecule type" value="Genomic_DNA"/>
</dbReference>
<organism evidence="2 3">
    <name type="scientific">Rothia aerolata</name>
    <dbReference type="NCBI Taxonomy" id="1812262"/>
    <lineage>
        <taxon>Bacteria</taxon>
        <taxon>Bacillati</taxon>
        <taxon>Actinomycetota</taxon>
        <taxon>Actinomycetes</taxon>
        <taxon>Micrococcales</taxon>
        <taxon>Micrococcaceae</taxon>
        <taxon>Rothia</taxon>
    </lineage>
</organism>
<dbReference type="SUPFAM" id="SSF47413">
    <property type="entry name" value="lambda repressor-like DNA-binding domains"/>
    <property type="match status" value="1"/>
</dbReference>
<dbReference type="PROSITE" id="PS50943">
    <property type="entry name" value="HTH_CROC1"/>
    <property type="match status" value="1"/>
</dbReference>
<dbReference type="InterPro" id="IPR001387">
    <property type="entry name" value="Cro/C1-type_HTH"/>
</dbReference>
<dbReference type="Pfam" id="PF01381">
    <property type="entry name" value="HTH_3"/>
    <property type="match status" value="1"/>
</dbReference>
<dbReference type="Proteomes" id="UP000600171">
    <property type="component" value="Unassembled WGS sequence"/>
</dbReference>
<dbReference type="CDD" id="cd00093">
    <property type="entry name" value="HTH_XRE"/>
    <property type="match status" value="1"/>
</dbReference>
<evidence type="ECO:0000313" key="2">
    <source>
        <dbReference type="EMBL" id="GGH66378.1"/>
    </source>
</evidence>
<feature type="domain" description="HTH cro/C1-type" evidence="1">
    <location>
        <begin position="34"/>
        <end position="90"/>
    </location>
</feature>
<dbReference type="Gene3D" id="1.10.260.40">
    <property type="entry name" value="lambda repressor-like DNA-binding domains"/>
    <property type="match status" value="1"/>
</dbReference>
<dbReference type="AlphaFoldDB" id="A0A917IX92"/>
<dbReference type="GO" id="GO:0003677">
    <property type="term" value="F:DNA binding"/>
    <property type="evidence" value="ECO:0007669"/>
    <property type="project" value="InterPro"/>
</dbReference>
<dbReference type="InterPro" id="IPR010982">
    <property type="entry name" value="Lambda_DNA-bd_dom_sf"/>
</dbReference>
<name>A0A917IX92_9MICC</name>